<dbReference type="InterPro" id="IPR001434">
    <property type="entry name" value="OmcB-like_DUF11"/>
</dbReference>
<dbReference type="PROSITE" id="PS50234">
    <property type="entry name" value="VWFA"/>
    <property type="match status" value="1"/>
</dbReference>
<dbReference type="CDD" id="cd00198">
    <property type="entry name" value="vWFA"/>
    <property type="match status" value="1"/>
</dbReference>
<comment type="caution">
    <text evidence="5">The sequence shown here is derived from an EMBL/GenBank/DDBJ whole genome shotgun (WGS) entry which is preliminary data.</text>
</comment>
<gene>
    <name evidence="5" type="ORF">GCM10023205_59550</name>
</gene>
<evidence type="ECO:0000256" key="2">
    <source>
        <dbReference type="SAM" id="MobiDB-lite"/>
    </source>
</evidence>
<feature type="compositionally biased region" description="Low complexity" evidence="2">
    <location>
        <begin position="92"/>
        <end position="121"/>
    </location>
</feature>
<dbReference type="PROSITE" id="PS50825">
    <property type="entry name" value="HYR"/>
    <property type="match status" value="1"/>
</dbReference>
<evidence type="ECO:0008006" key="7">
    <source>
        <dbReference type="Google" id="ProtNLM"/>
    </source>
</evidence>
<evidence type="ECO:0000259" key="3">
    <source>
        <dbReference type="PROSITE" id="PS50234"/>
    </source>
</evidence>
<feature type="compositionally biased region" description="Gly residues" evidence="2">
    <location>
        <begin position="68"/>
        <end position="80"/>
    </location>
</feature>
<evidence type="ECO:0000256" key="1">
    <source>
        <dbReference type="ARBA" id="ARBA00022737"/>
    </source>
</evidence>
<proteinExistence type="predicted"/>
<dbReference type="Proteomes" id="UP001500466">
    <property type="component" value="Unassembled WGS sequence"/>
</dbReference>
<evidence type="ECO:0000313" key="6">
    <source>
        <dbReference type="Proteomes" id="UP001500466"/>
    </source>
</evidence>
<reference evidence="6" key="1">
    <citation type="journal article" date="2019" name="Int. J. Syst. Evol. Microbiol.">
        <title>The Global Catalogue of Microorganisms (GCM) 10K type strain sequencing project: providing services to taxonomists for standard genome sequencing and annotation.</title>
        <authorList>
            <consortium name="The Broad Institute Genomics Platform"/>
            <consortium name="The Broad Institute Genome Sequencing Center for Infectious Disease"/>
            <person name="Wu L."/>
            <person name="Ma J."/>
        </authorList>
    </citation>
    <scope>NUCLEOTIDE SEQUENCE [LARGE SCALE GENOMIC DNA]</scope>
    <source>
        <strain evidence="6">JCM 17986</strain>
    </source>
</reference>
<dbReference type="RefSeq" id="WP_345678823.1">
    <property type="nucleotide sequence ID" value="NZ_BAABHS010000024.1"/>
</dbReference>
<feature type="domain" description="VWFA" evidence="3">
    <location>
        <begin position="162"/>
        <end position="369"/>
    </location>
</feature>
<accession>A0ABP9HZ30</accession>
<dbReference type="EMBL" id="BAABHS010000024">
    <property type="protein sequence ID" value="GAA4982207.1"/>
    <property type="molecule type" value="Genomic_DNA"/>
</dbReference>
<dbReference type="SUPFAM" id="SSF53300">
    <property type="entry name" value="vWA-like"/>
    <property type="match status" value="1"/>
</dbReference>
<dbReference type="Pfam" id="PF01345">
    <property type="entry name" value="DUF11"/>
    <property type="match status" value="1"/>
</dbReference>
<dbReference type="Pfam" id="PF00092">
    <property type="entry name" value="VWA"/>
    <property type="match status" value="1"/>
</dbReference>
<dbReference type="Pfam" id="PF02494">
    <property type="entry name" value="HYR"/>
    <property type="match status" value="1"/>
</dbReference>
<dbReference type="InterPro" id="IPR013783">
    <property type="entry name" value="Ig-like_fold"/>
</dbReference>
<dbReference type="InterPro" id="IPR002035">
    <property type="entry name" value="VWF_A"/>
</dbReference>
<name>A0ABP9HZ30_9ACTN</name>
<dbReference type="InterPro" id="IPR003410">
    <property type="entry name" value="HYR_dom"/>
</dbReference>
<sequence>MSYHHFPGRAFRADAVAVVLVLVSICGTALSVSLTVGVGTGGSPGGWPGPGSPWPTTTGASGTTPGSTGTGGPGTSGPGSGTPTMPRPTGPGTPTTIPPTTALPTTTASTSGSPTATGTSTQQPDPPAPAVIPNAVDLPLKPGTSTVVDKRVRTPAIPPRPDIVLLVDGTASMQPSIDDVRKDIGTITGKVRASQPDSRFAVATFGDQEVDKERVFQLFQPLTYDLDAVERGVGKLDATRGNYSKGPSEDWINALWQIAQGAGGGTQFRAGSSPIVVLVGDASSHDPSKSHSLADAIRAAKQRGIRVIAVDVATDIGDGLNGNGDNGKGYKDDPLHDPNQATTLVNATNGKLFRGIDPAKVADTIADGLANLPTTVGYRLVDCPPSVSVSLAPPTRTVTSGQDATFKETVAVAGNAPQGTELKCTVQFVIGAETPEQQVVGPGDDGEPRLRQSITIPVADVTPPVVTVDNRRAVAGWDQPGARIDYTATAVDAIGGPVPVTCAPPSGTVFPVGTTTVVCTAADPSGNTGRATAAFTVTRAPQPPAPPPPPSADVAVAVAVAPTPGYTGTPVTVRYTVTNAGPDTATGIVVSGDAPPAAAPGTLDARPQSACTRQNPCSLAAGGRLEVVQDLVYSGPVRNGTLRGGVAAAPPDPNTADNTATAPVTVLQPQLTVSPAVASTGQVVQVHGTDFPPGTTLTFAWDAGITATAAPTVVPAGGGFDAQVLILRKDRVGPRNLVVGQSGSPSARVPVLVVPRNDQPPGLGAPPGAG</sequence>
<feature type="region of interest" description="Disordered" evidence="2">
    <location>
        <begin position="42"/>
        <end position="131"/>
    </location>
</feature>
<keyword evidence="1" id="KW-0677">Repeat</keyword>
<dbReference type="Gene3D" id="3.40.50.410">
    <property type="entry name" value="von Willebrand factor, type A domain"/>
    <property type="match status" value="1"/>
</dbReference>
<feature type="domain" description="HYR" evidence="4">
    <location>
        <begin position="452"/>
        <end position="541"/>
    </location>
</feature>
<keyword evidence="6" id="KW-1185">Reference proteome</keyword>
<organism evidence="5 6">
    <name type="scientific">Yinghuangia aomiensis</name>
    <dbReference type="NCBI Taxonomy" id="676205"/>
    <lineage>
        <taxon>Bacteria</taxon>
        <taxon>Bacillati</taxon>
        <taxon>Actinomycetota</taxon>
        <taxon>Actinomycetes</taxon>
        <taxon>Kitasatosporales</taxon>
        <taxon>Streptomycetaceae</taxon>
        <taxon>Yinghuangia</taxon>
    </lineage>
</organism>
<dbReference type="Gene3D" id="2.60.40.10">
    <property type="entry name" value="Immunoglobulins"/>
    <property type="match status" value="1"/>
</dbReference>
<dbReference type="InterPro" id="IPR036465">
    <property type="entry name" value="vWFA_dom_sf"/>
</dbReference>
<protein>
    <recommendedName>
        <fullName evidence="7">HYR domain-containing protein</fullName>
    </recommendedName>
</protein>
<evidence type="ECO:0000313" key="5">
    <source>
        <dbReference type="EMBL" id="GAA4982207.1"/>
    </source>
</evidence>
<evidence type="ECO:0000259" key="4">
    <source>
        <dbReference type="PROSITE" id="PS50825"/>
    </source>
</evidence>
<feature type="compositionally biased region" description="Low complexity" evidence="2">
    <location>
        <begin position="54"/>
        <end position="67"/>
    </location>
</feature>